<dbReference type="PANTHER" id="PTHR11409:SF42">
    <property type="entry name" value="ADENOSINE DEAMINASE-LIKE PROTEIN"/>
    <property type="match status" value="1"/>
</dbReference>
<dbReference type="GO" id="GO:0009117">
    <property type="term" value="P:nucleotide metabolic process"/>
    <property type="evidence" value="ECO:0007669"/>
    <property type="project" value="UniProtKB-KW"/>
</dbReference>
<dbReference type="GO" id="GO:0046872">
    <property type="term" value="F:metal ion binding"/>
    <property type="evidence" value="ECO:0007669"/>
    <property type="project" value="UniProtKB-KW"/>
</dbReference>
<dbReference type="PANTHER" id="PTHR11409">
    <property type="entry name" value="ADENOSINE DEAMINASE"/>
    <property type="match status" value="1"/>
</dbReference>
<dbReference type="eggNOG" id="KOG1097">
    <property type="taxonomic scope" value="Eukaryota"/>
</dbReference>
<gene>
    <name evidence="9" type="ORF">PIIN_02767</name>
</gene>
<evidence type="ECO:0000256" key="1">
    <source>
        <dbReference type="ARBA" id="ARBA00001947"/>
    </source>
</evidence>
<evidence type="ECO:0000256" key="4">
    <source>
        <dbReference type="ARBA" id="ARBA00022801"/>
    </source>
</evidence>
<dbReference type="SUPFAM" id="SSF51556">
    <property type="entry name" value="Metallo-dependent hydrolases"/>
    <property type="match status" value="1"/>
</dbReference>
<dbReference type="InterPro" id="IPR001365">
    <property type="entry name" value="A_deaminase_dom"/>
</dbReference>
<keyword evidence="6" id="KW-0546">Nucleotide metabolism</keyword>
<proteinExistence type="inferred from homology"/>
<evidence type="ECO:0000256" key="3">
    <source>
        <dbReference type="ARBA" id="ARBA00022723"/>
    </source>
</evidence>
<dbReference type="GO" id="GO:0046103">
    <property type="term" value="P:inosine biosynthetic process"/>
    <property type="evidence" value="ECO:0007669"/>
    <property type="project" value="TreeGrafter"/>
</dbReference>
<dbReference type="FunCoup" id="G4TC51">
    <property type="interactions" value="164"/>
</dbReference>
<evidence type="ECO:0000313" key="9">
    <source>
        <dbReference type="EMBL" id="CCA68907.1"/>
    </source>
</evidence>
<keyword evidence="3" id="KW-0479">Metal-binding</keyword>
<dbReference type="OrthoDB" id="272271at2759"/>
<keyword evidence="10" id="KW-1185">Reference proteome</keyword>
<comment type="catalytic activity">
    <reaction evidence="7">
        <text>N(6)-methyl-AMP + H2O + H(+) = IMP + methylamine</text>
        <dbReference type="Rhea" id="RHEA:16001"/>
        <dbReference type="ChEBI" id="CHEBI:15377"/>
        <dbReference type="ChEBI" id="CHEBI:15378"/>
        <dbReference type="ChEBI" id="CHEBI:58053"/>
        <dbReference type="ChEBI" id="CHEBI:59338"/>
        <dbReference type="ChEBI" id="CHEBI:144842"/>
    </reaction>
    <physiologicalReaction direction="left-to-right" evidence="7">
        <dbReference type="Rhea" id="RHEA:16002"/>
    </physiologicalReaction>
</comment>
<evidence type="ECO:0000259" key="8">
    <source>
        <dbReference type="Pfam" id="PF00962"/>
    </source>
</evidence>
<reference evidence="9 10" key="1">
    <citation type="journal article" date="2011" name="PLoS Pathog.">
        <title>Endophytic Life Strategies Decoded by Genome and Transcriptome Analyses of the Mutualistic Root Symbiont Piriformospora indica.</title>
        <authorList>
            <person name="Zuccaro A."/>
            <person name="Lahrmann U."/>
            <person name="Guldener U."/>
            <person name="Langen G."/>
            <person name="Pfiffi S."/>
            <person name="Biedenkopf D."/>
            <person name="Wong P."/>
            <person name="Samans B."/>
            <person name="Grimm C."/>
            <person name="Basiewicz M."/>
            <person name="Murat C."/>
            <person name="Martin F."/>
            <person name="Kogel K.H."/>
        </authorList>
    </citation>
    <scope>NUCLEOTIDE SEQUENCE [LARGE SCALE GENOMIC DNA]</scope>
    <source>
        <strain evidence="9 10">DSM 11827</strain>
    </source>
</reference>
<evidence type="ECO:0000256" key="7">
    <source>
        <dbReference type="ARBA" id="ARBA00048787"/>
    </source>
</evidence>
<dbReference type="OMA" id="RPQFKPY"/>
<dbReference type="Proteomes" id="UP000007148">
    <property type="component" value="Unassembled WGS sequence"/>
</dbReference>
<keyword evidence="5" id="KW-0862">Zinc</keyword>
<dbReference type="GO" id="GO:0006154">
    <property type="term" value="P:adenosine catabolic process"/>
    <property type="evidence" value="ECO:0007669"/>
    <property type="project" value="TreeGrafter"/>
</dbReference>
<dbReference type="HOGENOM" id="CLU_806378_0_0_1"/>
<evidence type="ECO:0000313" key="10">
    <source>
        <dbReference type="Proteomes" id="UP000007148"/>
    </source>
</evidence>
<accession>G4TC51</accession>
<evidence type="ECO:0000256" key="5">
    <source>
        <dbReference type="ARBA" id="ARBA00022833"/>
    </source>
</evidence>
<dbReference type="STRING" id="1109443.G4TC51"/>
<evidence type="ECO:0000256" key="2">
    <source>
        <dbReference type="ARBA" id="ARBA00006676"/>
    </source>
</evidence>
<dbReference type="Pfam" id="PF00962">
    <property type="entry name" value="A_deaminase"/>
    <property type="match status" value="1"/>
</dbReference>
<dbReference type="InParanoid" id="G4TC51"/>
<comment type="cofactor">
    <cofactor evidence="1">
        <name>Zn(2+)</name>
        <dbReference type="ChEBI" id="CHEBI:29105"/>
    </cofactor>
</comment>
<comment type="caution">
    <text evidence="9">The sequence shown here is derived from an EMBL/GenBank/DDBJ whole genome shotgun (WGS) entry which is preliminary data.</text>
</comment>
<sequence length="331" mass="36323">MHDFGGEALASLSTEDVDFIKALPKAELHAHLNGCIPLECLQELVNQHPEITSGSDGAVAKGLKILEQGVVLNEINEFFDLFPAIYAITSTPDALKKATRATIAQFLEPGSLGAGEPAQCTYLELRTTPRESSFMSKREYLETVLDEVEKYDKDKCNLIISLDRRMSPVVVGVDLCGTPMAGKADDFLAAFEYARENGLKLTLHIAETKENTEEDTMTLLSAKPARLGHATFLHEESLSVVLNHKETMAVEICLSSNLLCKTVETIAEHHISWWLSNGLPIAICTDDTLVFRNSLVEEYALLLAAPPLGLGLPRETVAQMARMSLQVGFHQ</sequence>
<name>G4TC51_SERID</name>
<keyword evidence="4" id="KW-0378">Hydrolase</keyword>
<dbReference type="GO" id="GO:0004000">
    <property type="term" value="F:adenosine deaminase activity"/>
    <property type="evidence" value="ECO:0007669"/>
    <property type="project" value="TreeGrafter"/>
</dbReference>
<dbReference type="InterPro" id="IPR032466">
    <property type="entry name" value="Metal_Hydrolase"/>
</dbReference>
<protein>
    <recommendedName>
        <fullName evidence="8">Adenosine deaminase domain-containing protein</fullName>
    </recommendedName>
</protein>
<dbReference type="AlphaFoldDB" id="G4TC51"/>
<feature type="domain" description="Adenosine deaminase" evidence="8">
    <location>
        <begin position="170"/>
        <end position="329"/>
    </location>
</feature>
<organism evidence="9 10">
    <name type="scientific">Serendipita indica (strain DSM 11827)</name>
    <name type="common">Root endophyte fungus</name>
    <name type="synonym">Piriformospora indica</name>
    <dbReference type="NCBI Taxonomy" id="1109443"/>
    <lineage>
        <taxon>Eukaryota</taxon>
        <taxon>Fungi</taxon>
        <taxon>Dikarya</taxon>
        <taxon>Basidiomycota</taxon>
        <taxon>Agaricomycotina</taxon>
        <taxon>Agaricomycetes</taxon>
        <taxon>Sebacinales</taxon>
        <taxon>Serendipitaceae</taxon>
        <taxon>Serendipita</taxon>
    </lineage>
</organism>
<comment type="similarity">
    <text evidence="2">Belongs to the metallo-dependent hydrolases superfamily. Adenosine and AMP deaminases family.</text>
</comment>
<dbReference type="EMBL" id="CAFZ01000042">
    <property type="protein sequence ID" value="CCA68907.1"/>
    <property type="molecule type" value="Genomic_DNA"/>
</dbReference>
<dbReference type="Gene3D" id="3.20.20.140">
    <property type="entry name" value="Metal-dependent hydrolases"/>
    <property type="match status" value="1"/>
</dbReference>
<evidence type="ECO:0000256" key="6">
    <source>
        <dbReference type="ARBA" id="ARBA00023080"/>
    </source>
</evidence>
<dbReference type="InterPro" id="IPR006330">
    <property type="entry name" value="Ado/ade_deaminase"/>
</dbReference>